<dbReference type="GO" id="GO:0005615">
    <property type="term" value="C:extracellular space"/>
    <property type="evidence" value="ECO:0007669"/>
    <property type="project" value="TreeGrafter"/>
</dbReference>
<dbReference type="PROSITE" id="PS00290">
    <property type="entry name" value="IG_MHC"/>
    <property type="match status" value="1"/>
</dbReference>
<dbReference type="GO" id="GO:0002052">
    <property type="term" value="P:positive regulation of neuroblast proliferation"/>
    <property type="evidence" value="ECO:0007669"/>
    <property type="project" value="TreeGrafter"/>
</dbReference>
<accession>A0A8C6T3L2</accession>
<evidence type="ECO:0000313" key="5">
    <source>
        <dbReference type="Proteomes" id="UP000694523"/>
    </source>
</evidence>
<organism evidence="4 5">
    <name type="scientific">Neogobius melanostomus</name>
    <name type="common">round goby</name>
    <dbReference type="NCBI Taxonomy" id="47308"/>
    <lineage>
        <taxon>Eukaryota</taxon>
        <taxon>Metazoa</taxon>
        <taxon>Chordata</taxon>
        <taxon>Craniata</taxon>
        <taxon>Vertebrata</taxon>
        <taxon>Euteleostomi</taxon>
        <taxon>Actinopterygii</taxon>
        <taxon>Neopterygii</taxon>
        <taxon>Teleostei</taxon>
        <taxon>Neoteleostei</taxon>
        <taxon>Acanthomorphata</taxon>
        <taxon>Gobiaria</taxon>
        <taxon>Gobiiformes</taxon>
        <taxon>Gobioidei</taxon>
        <taxon>Gobiidae</taxon>
        <taxon>Benthophilinae</taxon>
        <taxon>Neogobiini</taxon>
        <taxon>Neogobius</taxon>
    </lineage>
</organism>
<dbReference type="PANTHER" id="PTHR22804">
    <property type="entry name" value="AGGRECAN/VERSICAN PROTEOGLYCAN"/>
    <property type="match status" value="1"/>
</dbReference>
<dbReference type="GO" id="GO:0010001">
    <property type="term" value="P:glial cell differentiation"/>
    <property type="evidence" value="ECO:0007669"/>
    <property type="project" value="TreeGrafter"/>
</dbReference>
<dbReference type="InterPro" id="IPR036179">
    <property type="entry name" value="Ig-like_dom_sf"/>
</dbReference>
<dbReference type="SUPFAM" id="SSF48726">
    <property type="entry name" value="Immunoglobulin"/>
    <property type="match status" value="1"/>
</dbReference>
<dbReference type="GO" id="GO:0007417">
    <property type="term" value="P:central nervous system development"/>
    <property type="evidence" value="ECO:0007669"/>
    <property type="project" value="TreeGrafter"/>
</dbReference>
<dbReference type="Ensembl" id="ENSNMLT00000017195.1">
    <property type="protein sequence ID" value="ENSNMLP00000015305.1"/>
    <property type="gene ID" value="ENSNMLG00000010144.1"/>
</dbReference>
<dbReference type="GO" id="GO:0045202">
    <property type="term" value="C:synapse"/>
    <property type="evidence" value="ECO:0007669"/>
    <property type="project" value="TreeGrafter"/>
</dbReference>
<dbReference type="Proteomes" id="UP000694523">
    <property type="component" value="Unplaced"/>
</dbReference>
<protein>
    <recommendedName>
        <fullName evidence="3">Ig-like domain-containing protein</fullName>
    </recommendedName>
</protein>
<dbReference type="InterPro" id="IPR013106">
    <property type="entry name" value="Ig_V-set"/>
</dbReference>
<dbReference type="InterPro" id="IPR013783">
    <property type="entry name" value="Ig-like_fold"/>
</dbReference>
<evidence type="ECO:0000313" key="4">
    <source>
        <dbReference type="Ensembl" id="ENSNMLP00000015305.1"/>
    </source>
</evidence>
<dbReference type="InterPro" id="IPR003006">
    <property type="entry name" value="Ig/MHC_CS"/>
</dbReference>
<dbReference type="PROSITE" id="PS50835">
    <property type="entry name" value="IG_LIKE"/>
    <property type="match status" value="1"/>
</dbReference>
<reference evidence="4" key="1">
    <citation type="submission" date="2025-08" db="UniProtKB">
        <authorList>
            <consortium name="Ensembl"/>
        </authorList>
    </citation>
    <scope>IDENTIFICATION</scope>
</reference>
<dbReference type="InterPro" id="IPR007110">
    <property type="entry name" value="Ig-like_dom"/>
</dbReference>
<keyword evidence="1" id="KW-0393">Immunoglobulin domain</keyword>
<feature type="domain" description="Ig-like" evidence="3">
    <location>
        <begin position="1"/>
        <end position="96"/>
    </location>
</feature>
<dbReference type="Gene3D" id="2.60.40.10">
    <property type="entry name" value="Immunoglobulins"/>
    <property type="match status" value="1"/>
</dbReference>
<dbReference type="GO" id="GO:0072534">
    <property type="term" value="C:perineuronal net"/>
    <property type="evidence" value="ECO:0007669"/>
    <property type="project" value="TreeGrafter"/>
</dbReference>
<keyword evidence="5" id="KW-1185">Reference proteome</keyword>
<dbReference type="AlphaFoldDB" id="A0A8C6T3L2"/>
<evidence type="ECO:0000259" key="3">
    <source>
        <dbReference type="PROSITE" id="PS50835"/>
    </source>
</evidence>
<feature type="compositionally biased region" description="Basic and acidic residues" evidence="2">
    <location>
        <begin position="100"/>
        <end position="116"/>
    </location>
</feature>
<dbReference type="PANTHER" id="PTHR22804:SF42">
    <property type="entry name" value="AGGRECAN CORE PROTEIN"/>
    <property type="match status" value="1"/>
</dbReference>
<name>A0A8C6T3L2_9GOBI</name>
<dbReference type="SMART" id="SM00406">
    <property type="entry name" value="IGv"/>
    <property type="match status" value="1"/>
</dbReference>
<evidence type="ECO:0000256" key="2">
    <source>
        <dbReference type="SAM" id="MobiDB-lite"/>
    </source>
</evidence>
<dbReference type="InterPro" id="IPR050691">
    <property type="entry name" value="Hyaluronan_bind_Proteoglycan"/>
</dbReference>
<dbReference type="GO" id="GO:0001501">
    <property type="term" value="P:skeletal system development"/>
    <property type="evidence" value="ECO:0007669"/>
    <property type="project" value="TreeGrafter"/>
</dbReference>
<feature type="region of interest" description="Disordered" evidence="2">
    <location>
        <begin position="85"/>
        <end position="126"/>
    </location>
</feature>
<proteinExistence type="predicted"/>
<reference evidence="4" key="2">
    <citation type="submission" date="2025-09" db="UniProtKB">
        <authorList>
            <consortium name="Ensembl"/>
        </authorList>
    </citation>
    <scope>IDENTIFICATION</scope>
</reference>
<evidence type="ECO:0000256" key="1">
    <source>
        <dbReference type="ARBA" id="ARBA00023319"/>
    </source>
</evidence>
<sequence length="126" mass="14090">MRVRKVVLPCYFQDDVVAPPSSMSAGLSHRVKWSHVTALGVQVEAEFVDRVTMVNYPLVPTDVSLEVSELRLSDSGVYRCEVTHGLHSNQDTANVPKPPTKREVMKPKPSEPKTREVMTQTTTTVR</sequence>